<dbReference type="PROSITE" id="PS50075">
    <property type="entry name" value="CARRIER"/>
    <property type="match status" value="1"/>
</dbReference>
<dbReference type="InterPro" id="IPR009081">
    <property type="entry name" value="PP-bd_ACP"/>
</dbReference>
<proteinExistence type="predicted"/>
<evidence type="ECO:0000259" key="1">
    <source>
        <dbReference type="PROSITE" id="PS50075"/>
    </source>
</evidence>
<dbReference type="Gene3D" id="1.10.1200.10">
    <property type="entry name" value="ACP-like"/>
    <property type="match status" value="1"/>
</dbReference>
<dbReference type="InterPro" id="IPR036736">
    <property type="entry name" value="ACP-like_sf"/>
</dbReference>
<dbReference type="HOGENOM" id="CLU_108696_8_1_6"/>
<dbReference type="SUPFAM" id="SSF47336">
    <property type="entry name" value="ACP-like"/>
    <property type="match status" value="1"/>
</dbReference>
<accession>Q0ACE9</accession>
<dbReference type="Proteomes" id="UP000001962">
    <property type="component" value="Chromosome"/>
</dbReference>
<gene>
    <name evidence="2" type="ordered locus">Mlg_0133</name>
</gene>
<name>Q0ACE9_ALKEH</name>
<keyword evidence="3" id="KW-1185">Reference proteome</keyword>
<dbReference type="EMBL" id="CP000453">
    <property type="protein sequence ID" value="ABI55488.1"/>
    <property type="molecule type" value="Genomic_DNA"/>
</dbReference>
<organism evidence="2 3">
    <name type="scientific">Alkalilimnicola ehrlichii (strain ATCC BAA-1101 / DSM 17681 / MLHE-1)</name>
    <dbReference type="NCBI Taxonomy" id="187272"/>
    <lineage>
        <taxon>Bacteria</taxon>
        <taxon>Pseudomonadati</taxon>
        <taxon>Pseudomonadota</taxon>
        <taxon>Gammaproteobacteria</taxon>
        <taxon>Chromatiales</taxon>
        <taxon>Ectothiorhodospiraceae</taxon>
        <taxon>Alkalilimnicola</taxon>
    </lineage>
</organism>
<evidence type="ECO:0000313" key="3">
    <source>
        <dbReference type="Proteomes" id="UP000001962"/>
    </source>
</evidence>
<sequence length="95" mass="10423">MCFTHVGGNAFMSSLDQVREILDSALSLNGRARSFDRDTVLLGDLPELDSMAVVSVITELEQRFGIMVEDDDVSAETFETVGSLCDFVESKLEEA</sequence>
<dbReference type="eggNOG" id="COG0236">
    <property type="taxonomic scope" value="Bacteria"/>
</dbReference>
<evidence type="ECO:0000313" key="2">
    <source>
        <dbReference type="EMBL" id="ABI55488.1"/>
    </source>
</evidence>
<dbReference type="KEGG" id="aeh:Mlg_0133"/>
<feature type="domain" description="Carrier" evidence="1">
    <location>
        <begin position="12"/>
        <end position="92"/>
    </location>
</feature>
<protein>
    <recommendedName>
        <fullName evidence="1">Carrier domain-containing protein</fullName>
    </recommendedName>
</protein>
<reference evidence="3" key="1">
    <citation type="submission" date="2006-08" db="EMBL/GenBank/DDBJ databases">
        <title>Complete sequence of Alkalilimnicola ehrilichei MLHE-1.</title>
        <authorList>
            <person name="Copeland A."/>
            <person name="Lucas S."/>
            <person name="Lapidus A."/>
            <person name="Barry K."/>
            <person name="Detter J.C."/>
            <person name="Glavina del Rio T."/>
            <person name="Hammon N."/>
            <person name="Israni S."/>
            <person name="Dalin E."/>
            <person name="Tice H."/>
            <person name="Pitluck S."/>
            <person name="Sims D."/>
            <person name="Brettin T."/>
            <person name="Bruce D."/>
            <person name="Han C."/>
            <person name="Tapia R."/>
            <person name="Gilna P."/>
            <person name="Schmutz J."/>
            <person name="Larimer F."/>
            <person name="Land M."/>
            <person name="Hauser L."/>
            <person name="Kyrpides N."/>
            <person name="Mikhailova N."/>
            <person name="Oremland R.S."/>
            <person name="Hoeft S.E."/>
            <person name="Switzer-Blum J."/>
            <person name="Kulp T."/>
            <person name="King G."/>
            <person name="Tabita R."/>
            <person name="Witte B."/>
            <person name="Santini J.M."/>
            <person name="Basu P."/>
            <person name="Hollibaugh J.T."/>
            <person name="Xie G."/>
            <person name="Stolz J.F."/>
            <person name="Richardson P."/>
        </authorList>
    </citation>
    <scope>NUCLEOTIDE SEQUENCE [LARGE SCALE GENOMIC DNA]</scope>
    <source>
        <strain evidence="3">ATCC BAA-1101 / DSM 17681 / MLHE-1</strain>
    </source>
</reference>
<dbReference type="AlphaFoldDB" id="Q0ACE9"/>
<dbReference type="Pfam" id="PF00550">
    <property type="entry name" value="PP-binding"/>
    <property type="match status" value="1"/>
</dbReference>